<feature type="transmembrane region" description="Helical" evidence="1">
    <location>
        <begin position="567"/>
        <end position="584"/>
    </location>
</feature>
<feature type="transmembrane region" description="Helical" evidence="1">
    <location>
        <begin position="245"/>
        <end position="269"/>
    </location>
</feature>
<feature type="transmembrane region" description="Helical" evidence="1">
    <location>
        <begin position="539"/>
        <end position="555"/>
    </location>
</feature>
<feature type="transmembrane region" description="Helical" evidence="1">
    <location>
        <begin position="673"/>
        <end position="694"/>
    </location>
</feature>
<evidence type="ECO:0000313" key="5">
    <source>
        <dbReference type="Proteomes" id="UP001497382"/>
    </source>
</evidence>
<feature type="transmembrane region" description="Helical" evidence="1">
    <location>
        <begin position="312"/>
        <end position="330"/>
    </location>
</feature>
<comment type="caution">
    <text evidence="4">The sequence shown here is derived from an EMBL/GenBank/DDBJ whole genome shotgun (WGS) entry which is preliminary data.</text>
</comment>
<feature type="transmembrane region" description="Helical" evidence="1">
    <location>
        <begin position="485"/>
        <end position="508"/>
    </location>
</feature>
<feature type="signal peptide" evidence="2">
    <location>
        <begin position="1"/>
        <end position="23"/>
    </location>
</feature>
<keyword evidence="2" id="KW-0732">Signal</keyword>
<keyword evidence="1" id="KW-0812">Transmembrane</keyword>
<evidence type="ECO:0000313" key="4">
    <source>
        <dbReference type="EMBL" id="CAL1297342.1"/>
    </source>
</evidence>
<keyword evidence="1" id="KW-1133">Transmembrane helix</keyword>
<feature type="transmembrane region" description="Helical" evidence="1">
    <location>
        <begin position="596"/>
        <end position="621"/>
    </location>
</feature>
<feature type="transmembrane region" description="Helical" evidence="1">
    <location>
        <begin position="396"/>
        <end position="417"/>
    </location>
</feature>
<feature type="transmembrane region" description="Helical" evidence="1">
    <location>
        <begin position="281"/>
        <end position="300"/>
    </location>
</feature>
<reference evidence="4 5" key="1">
    <citation type="submission" date="2024-04" db="EMBL/GenBank/DDBJ databases">
        <authorList>
            <person name="Rising A."/>
            <person name="Reimegard J."/>
            <person name="Sonavane S."/>
            <person name="Akerstrom W."/>
            <person name="Nylinder S."/>
            <person name="Hedman E."/>
            <person name="Kallberg Y."/>
        </authorList>
    </citation>
    <scope>NUCLEOTIDE SEQUENCE [LARGE SCALE GENOMIC DNA]</scope>
</reference>
<dbReference type="InterPro" id="IPR052728">
    <property type="entry name" value="O2_lipid_transport_reg"/>
</dbReference>
<dbReference type="SMART" id="SM00703">
    <property type="entry name" value="NRF"/>
    <property type="match status" value="1"/>
</dbReference>
<proteinExistence type="predicted"/>
<accession>A0AAV2BN14</accession>
<feature type="transmembrane region" description="Helical" evidence="1">
    <location>
        <begin position="642"/>
        <end position="661"/>
    </location>
</feature>
<feature type="domain" description="Nose resistant-to-fluoxetine protein N-terminal" evidence="3">
    <location>
        <begin position="84"/>
        <end position="238"/>
    </location>
</feature>
<organism evidence="4 5">
    <name type="scientific">Larinioides sclopetarius</name>
    <dbReference type="NCBI Taxonomy" id="280406"/>
    <lineage>
        <taxon>Eukaryota</taxon>
        <taxon>Metazoa</taxon>
        <taxon>Ecdysozoa</taxon>
        <taxon>Arthropoda</taxon>
        <taxon>Chelicerata</taxon>
        <taxon>Arachnida</taxon>
        <taxon>Araneae</taxon>
        <taxon>Araneomorphae</taxon>
        <taxon>Entelegynae</taxon>
        <taxon>Araneoidea</taxon>
        <taxon>Araneidae</taxon>
        <taxon>Larinioides</taxon>
    </lineage>
</organism>
<dbReference type="PANTHER" id="PTHR11161:SF0">
    <property type="entry name" value="O-ACYLTRANSFERASE LIKE PROTEIN"/>
    <property type="match status" value="1"/>
</dbReference>
<dbReference type="Proteomes" id="UP001497382">
    <property type="component" value="Unassembled WGS sequence"/>
</dbReference>
<dbReference type="EMBL" id="CAXIEN010000421">
    <property type="protein sequence ID" value="CAL1297342.1"/>
    <property type="molecule type" value="Genomic_DNA"/>
</dbReference>
<evidence type="ECO:0000259" key="3">
    <source>
        <dbReference type="SMART" id="SM00703"/>
    </source>
</evidence>
<keyword evidence="5" id="KW-1185">Reference proteome</keyword>
<dbReference type="AlphaFoldDB" id="A0AAV2BN14"/>
<keyword evidence="1" id="KW-0472">Membrane</keyword>
<dbReference type="InterPro" id="IPR006621">
    <property type="entry name" value="Nose-resist-to-fluoxetine_N"/>
</dbReference>
<evidence type="ECO:0000256" key="1">
    <source>
        <dbReference type="SAM" id="Phobius"/>
    </source>
</evidence>
<gene>
    <name evidence="4" type="ORF">LARSCL_LOCUS20259</name>
</gene>
<evidence type="ECO:0000256" key="2">
    <source>
        <dbReference type="SAM" id="SignalP"/>
    </source>
</evidence>
<protein>
    <recommendedName>
        <fullName evidence="3">Nose resistant-to-fluoxetine protein N-terminal domain-containing protein</fullName>
    </recommendedName>
</protein>
<feature type="chain" id="PRO_5043673869" description="Nose resistant-to-fluoxetine protein N-terminal domain-containing protein" evidence="2">
    <location>
        <begin position="24"/>
        <end position="782"/>
    </location>
</feature>
<sequence>MYILILRIILIFMIICTEHDIKADTKMTSSNVLQRIFSEIQYSRNFHTIRNYTKMENSMSEVMKVFLKYTLPSVTDIVDQSSVSNECIESLARYFSDLVNVRSWAMEMFDATSKLPSGILEGTLSELGSYDQCLDIEVPFQNKSIEFQGQYCGVKVNQILPNTAETFYFGYKQKTNPLSSIGKFVQDMGSVFFYSNFRFGLCVPSKCSLPDMQRVAVEVAKKIKMQILIPECYTKKPVELETIHIAVICAVGVLLVLCIAGSCFEYYSLKEHSTEKKKGKAQRVLLCFSLIANFSHLIAASERSDKLKVLQGMKALTIAWIMFGHNYAWTNFPLARRPKLLTDAYQKLEFGLILNSWLSVEPFFLMNGLVASYTVLKVLPALKGRINVPLYILRKYFKILLLLLLTIGLAFFMPVVSSGPFWYDVVDPELRNCRDNWWFSFLFISNWISMKKICISPVSWFISTDLQLHSFSIIPLYVLYKSRKIGVLFTICLVIASNMAIGGTTFMYDLLPFIQMSCGDKQKIQETIDYVHLRPYTHAGPYFIGVLLGVIVLDYKNIKLSVRQNVTGWIFSIFLALTALYGGHNWNVGNPEGPLVTALFAAMHRATFGLSVAWVALACITGNGGPVNMMLSSPMLAPAGKLTYMIFMLHSLTFWVRAASVRERLYVSHYNLMYEYIGSIAFTVLLSLPCHLLLEAPVSKLDSLLFNEKIKENETKEEKKENLQVNLFTQNYPQIDAQSTGGVIESSSDGTKNIYINYPNTDDNGMSCHKTVIRIESNFQKR</sequence>
<name>A0AAV2BN14_9ARAC</name>
<dbReference type="Pfam" id="PF20146">
    <property type="entry name" value="NRF"/>
    <property type="match status" value="1"/>
</dbReference>
<dbReference type="PANTHER" id="PTHR11161">
    <property type="entry name" value="O-ACYLTRANSFERASE"/>
    <property type="match status" value="1"/>
</dbReference>